<evidence type="ECO:0000313" key="1">
    <source>
        <dbReference type="EMBL" id="KAI7744078.1"/>
    </source>
</evidence>
<name>A0AAD5CL50_AMBAR</name>
<evidence type="ECO:0000313" key="2">
    <source>
        <dbReference type="Proteomes" id="UP001206925"/>
    </source>
</evidence>
<dbReference type="AlphaFoldDB" id="A0AAD5CL50"/>
<dbReference type="Proteomes" id="UP001206925">
    <property type="component" value="Unassembled WGS sequence"/>
</dbReference>
<dbReference type="EMBL" id="JAMZMK010007588">
    <property type="protein sequence ID" value="KAI7744078.1"/>
    <property type="molecule type" value="Genomic_DNA"/>
</dbReference>
<proteinExistence type="predicted"/>
<dbReference type="PROSITE" id="PS51257">
    <property type="entry name" value="PROKAR_LIPOPROTEIN"/>
    <property type="match status" value="1"/>
</dbReference>
<organism evidence="1 2">
    <name type="scientific">Ambrosia artemisiifolia</name>
    <name type="common">Common ragweed</name>
    <dbReference type="NCBI Taxonomy" id="4212"/>
    <lineage>
        <taxon>Eukaryota</taxon>
        <taxon>Viridiplantae</taxon>
        <taxon>Streptophyta</taxon>
        <taxon>Embryophyta</taxon>
        <taxon>Tracheophyta</taxon>
        <taxon>Spermatophyta</taxon>
        <taxon>Magnoliopsida</taxon>
        <taxon>eudicotyledons</taxon>
        <taxon>Gunneridae</taxon>
        <taxon>Pentapetalae</taxon>
        <taxon>asterids</taxon>
        <taxon>campanulids</taxon>
        <taxon>Asterales</taxon>
        <taxon>Asteraceae</taxon>
        <taxon>Asteroideae</taxon>
        <taxon>Heliantheae alliance</taxon>
        <taxon>Heliantheae</taxon>
        <taxon>Ambrosia</taxon>
    </lineage>
</organism>
<accession>A0AAD5CL50</accession>
<comment type="caution">
    <text evidence="1">The sequence shown here is derived from an EMBL/GenBank/DDBJ whole genome shotgun (WGS) entry which is preliminary data.</text>
</comment>
<protein>
    <submittedName>
        <fullName evidence="1">Uncharacterized protein</fullName>
    </submittedName>
</protein>
<keyword evidence="2" id="KW-1185">Reference proteome</keyword>
<gene>
    <name evidence="1" type="ORF">M8C21_021025</name>
</gene>
<sequence length="64" mass="7332">MVAKETIVRVLETNKSDDIYKDSPPIINITLSSCISAQRSWLLKETIYVVDTSVTYSRNKRKVN</sequence>
<reference evidence="1" key="1">
    <citation type="submission" date="2022-06" db="EMBL/GenBank/DDBJ databases">
        <title>Uncovering the hologenomic basis of an extraordinary plant invasion.</title>
        <authorList>
            <person name="Bieker V.C."/>
            <person name="Martin M.D."/>
            <person name="Gilbert T."/>
            <person name="Hodgins K."/>
            <person name="Battlay P."/>
            <person name="Petersen B."/>
            <person name="Wilson J."/>
        </authorList>
    </citation>
    <scope>NUCLEOTIDE SEQUENCE</scope>
    <source>
        <strain evidence="1">AA19_3_7</strain>
        <tissue evidence="1">Leaf</tissue>
    </source>
</reference>